<gene>
    <name evidence="17" type="ORF">KA717_31570</name>
</gene>
<dbReference type="Proteomes" id="UP001065613">
    <property type="component" value="Chromosome"/>
</dbReference>
<dbReference type="AlphaFoldDB" id="A0A977PVH0"/>
<evidence type="ECO:0000259" key="16">
    <source>
        <dbReference type="Pfam" id="PF14720"/>
    </source>
</evidence>
<feature type="binding site" evidence="14">
    <location>
        <position position="237"/>
    </location>
    <ligand>
        <name>[4Fe-4S] cluster</name>
        <dbReference type="ChEBI" id="CHEBI:49883"/>
        <label>2</label>
    </ligand>
</feature>
<dbReference type="InterPro" id="IPR037148">
    <property type="entry name" value="NiFe-Hase_small_C_sf"/>
</dbReference>
<evidence type="ECO:0000256" key="6">
    <source>
        <dbReference type="ARBA" id="ARBA00022485"/>
    </source>
</evidence>
<feature type="binding site" evidence="14">
    <location>
        <position position="61"/>
    </location>
    <ligand>
        <name>[4Fe-4S] cluster</name>
        <dbReference type="ChEBI" id="CHEBI:49883"/>
        <label>1</label>
    </ligand>
</feature>
<feature type="binding site" evidence="14">
    <location>
        <position position="268"/>
    </location>
    <ligand>
        <name>[4Fe-4S] cluster</name>
        <dbReference type="ChEBI" id="CHEBI:49883"/>
        <label>2</label>
    </ligand>
</feature>
<keyword evidence="11 14" id="KW-0411">Iron-sulfur</keyword>
<comment type="similarity">
    <text evidence="4">Belongs to the [NiFe]/[NiFeSe] hydrogenase small subunit family.</text>
</comment>
<dbReference type="GO" id="GO:0046872">
    <property type="term" value="F:metal ion binding"/>
    <property type="evidence" value="ECO:0007669"/>
    <property type="project" value="UniProtKB-KW"/>
</dbReference>
<dbReference type="Gene3D" id="3.40.50.700">
    <property type="entry name" value="NADH:ubiquinone oxidoreductase-like, 20kDa subunit"/>
    <property type="match status" value="1"/>
</dbReference>
<evidence type="ECO:0000256" key="14">
    <source>
        <dbReference type="PIRSR" id="PIRSR000310-1"/>
    </source>
</evidence>
<dbReference type="SUPFAM" id="SSF56770">
    <property type="entry name" value="HydA/Nqo6-like"/>
    <property type="match status" value="1"/>
</dbReference>
<feature type="binding site" evidence="14">
    <location>
        <position position="299"/>
    </location>
    <ligand>
        <name>[3Fe-4S] cluster</name>
        <dbReference type="ChEBI" id="CHEBI:21137"/>
    </ligand>
</feature>
<dbReference type="Pfam" id="PF01058">
    <property type="entry name" value="Oxidored_q6"/>
    <property type="match status" value="1"/>
</dbReference>
<evidence type="ECO:0000256" key="9">
    <source>
        <dbReference type="ARBA" id="ARBA00023002"/>
    </source>
</evidence>
<feature type="binding site" evidence="14">
    <location>
        <position position="277"/>
    </location>
    <ligand>
        <name>[3Fe-4S] cluster</name>
        <dbReference type="ChEBI" id="CHEBI:21137"/>
    </ligand>
</feature>
<dbReference type="GO" id="GO:0051539">
    <property type="term" value="F:4 iron, 4 sulfur cluster binding"/>
    <property type="evidence" value="ECO:0007669"/>
    <property type="project" value="UniProtKB-KW"/>
</dbReference>
<feature type="binding site" evidence="14">
    <location>
        <position position="194"/>
    </location>
    <ligand>
        <name>[4Fe-4S] cluster</name>
        <dbReference type="ChEBI" id="CHEBI:49883"/>
        <label>1</label>
    </ligand>
</feature>
<evidence type="ECO:0000256" key="4">
    <source>
        <dbReference type="ARBA" id="ARBA00006605"/>
    </source>
</evidence>
<dbReference type="PIRSF" id="PIRSF000310">
    <property type="entry name" value="NiFe_hyd_ssu"/>
    <property type="match status" value="1"/>
</dbReference>
<evidence type="ECO:0000256" key="8">
    <source>
        <dbReference type="ARBA" id="ARBA00022729"/>
    </source>
</evidence>
<dbReference type="InterPro" id="IPR006311">
    <property type="entry name" value="TAT_signal"/>
</dbReference>
<accession>A0A977PVH0</accession>
<proteinExistence type="inferred from homology"/>
<protein>
    <submittedName>
        <fullName evidence="17">Hydrogenase small subunit</fullName>
    </submittedName>
</protein>
<evidence type="ECO:0000256" key="10">
    <source>
        <dbReference type="ARBA" id="ARBA00023004"/>
    </source>
</evidence>
<dbReference type="GO" id="GO:0044569">
    <property type="term" value="C:[Ni-Fe] hydrogenase complex"/>
    <property type="evidence" value="ECO:0007669"/>
    <property type="project" value="TreeGrafter"/>
</dbReference>
<comment type="subunit">
    <text evidence="5">Heterodimer of a large and a small subunit.</text>
</comment>
<dbReference type="InterPro" id="IPR037024">
    <property type="entry name" value="NiFe_Hase_small_N_sf"/>
</dbReference>
<organism evidence="17">
    <name type="scientific">Woronichinia naegeliana WA131</name>
    <dbReference type="NCBI Taxonomy" id="2824559"/>
    <lineage>
        <taxon>Bacteria</taxon>
        <taxon>Bacillati</taxon>
        <taxon>Cyanobacteriota</taxon>
        <taxon>Cyanophyceae</taxon>
        <taxon>Synechococcales</taxon>
        <taxon>Coelosphaeriaceae</taxon>
        <taxon>Woronichinia</taxon>
    </lineage>
</organism>
<dbReference type="InterPro" id="IPR019546">
    <property type="entry name" value="TAT_signal_bac_arc"/>
</dbReference>
<dbReference type="GO" id="GO:0051538">
    <property type="term" value="F:3 iron, 4 sulfur cluster binding"/>
    <property type="evidence" value="ECO:0007669"/>
    <property type="project" value="UniProtKB-KW"/>
</dbReference>
<dbReference type="KEGG" id="wna:KA717_31570"/>
<reference evidence="17" key="1">
    <citation type="submission" date="2021-04" db="EMBL/GenBank/DDBJ databases">
        <title>Genome sequence of Woronichinia naegeliana from Washington state freshwater lake bloom.</title>
        <authorList>
            <person name="Dreher T.W."/>
        </authorList>
    </citation>
    <scope>NUCLEOTIDE SEQUENCE</scope>
    <source>
        <strain evidence="17">WA131</strain>
    </source>
</reference>
<feature type="binding site" evidence="14">
    <location>
        <position position="296"/>
    </location>
    <ligand>
        <name>[3Fe-4S] cluster</name>
        <dbReference type="ChEBI" id="CHEBI:21137"/>
    </ligand>
</feature>
<comment type="cofactor">
    <cofactor evidence="1">
        <name>[3Fe-4S] cluster</name>
        <dbReference type="ChEBI" id="CHEBI:21137"/>
    </cofactor>
</comment>
<dbReference type="InterPro" id="IPR006137">
    <property type="entry name" value="NADH_UbQ_OxRdtase-like_20kDa"/>
</dbReference>
<feature type="domain" description="Cytochrome-c3 hydrogenase C-terminal" evidence="16">
    <location>
        <begin position="227"/>
        <end position="312"/>
    </location>
</feature>
<keyword evidence="10 14" id="KW-0408">Iron</keyword>
<keyword evidence="13 14" id="KW-0003">3Fe-4S</keyword>
<evidence type="ECO:0000256" key="12">
    <source>
        <dbReference type="ARBA" id="ARBA00023136"/>
    </source>
</evidence>
<dbReference type="GO" id="GO:0009375">
    <property type="term" value="C:ferredoxin hydrogenase complex"/>
    <property type="evidence" value="ECO:0007669"/>
    <property type="project" value="InterPro"/>
</dbReference>
<dbReference type="NCBIfam" id="TIGR00391">
    <property type="entry name" value="hydA"/>
    <property type="match status" value="1"/>
</dbReference>
<dbReference type="GO" id="GO:0016020">
    <property type="term" value="C:membrane"/>
    <property type="evidence" value="ECO:0007669"/>
    <property type="project" value="TreeGrafter"/>
</dbReference>
<evidence type="ECO:0000256" key="3">
    <source>
        <dbReference type="ARBA" id="ARBA00004196"/>
    </source>
</evidence>
<comment type="subcellular location">
    <subcellularLocation>
        <location evidence="3">Cell envelope</location>
    </subcellularLocation>
</comment>
<feature type="binding site" evidence="14">
    <location>
        <position position="262"/>
    </location>
    <ligand>
        <name>[4Fe-4S] cluster</name>
        <dbReference type="ChEBI" id="CHEBI:49883"/>
        <label>2</label>
    </ligand>
</feature>
<evidence type="ECO:0000256" key="5">
    <source>
        <dbReference type="ARBA" id="ARBA00011771"/>
    </source>
</evidence>
<feature type="binding site" evidence="14">
    <location>
        <position position="159"/>
    </location>
    <ligand>
        <name>[4Fe-4S] cluster</name>
        <dbReference type="ChEBI" id="CHEBI:49883"/>
        <label>1</label>
    </ligand>
</feature>
<dbReference type="InterPro" id="IPR027394">
    <property type="entry name" value="Cytochrome-c3_hydrogenase_C"/>
</dbReference>
<dbReference type="GO" id="GO:0009055">
    <property type="term" value="F:electron transfer activity"/>
    <property type="evidence" value="ECO:0007669"/>
    <property type="project" value="TreeGrafter"/>
</dbReference>
<keyword evidence="8" id="KW-0732">Signal</keyword>
<dbReference type="GO" id="GO:0008901">
    <property type="term" value="F:ferredoxin hydrogenase activity"/>
    <property type="evidence" value="ECO:0007669"/>
    <property type="project" value="InterPro"/>
</dbReference>
<dbReference type="InterPro" id="IPR001821">
    <property type="entry name" value="NiFe_hydrogenase_ssu"/>
</dbReference>
<dbReference type="EMBL" id="CP073041">
    <property type="protein sequence ID" value="UXE60148.1"/>
    <property type="molecule type" value="Genomic_DNA"/>
</dbReference>
<comment type="cofactor">
    <cofactor evidence="2">
        <name>[4Fe-4S] cluster</name>
        <dbReference type="ChEBI" id="CHEBI:49883"/>
    </cofactor>
</comment>
<dbReference type="NCBIfam" id="TIGR01409">
    <property type="entry name" value="TAT_signal_seq"/>
    <property type="match status" value="1"/>
</dbReference>
<evidence type="ECO:0000313" key="17">
    <source>
        <dbReference type="EMBL" id="UXE60148.1"/>
    </source>
</evidence>
<dbReference type="GO" id="GO:0009061">
    <property type="term" value="P:anaerobic respiration"/>
    <property type="evidence" value="ECO:0007669"/>
    <property type="project" value="TreeGrafter"/>
</dbReference>
<evidence type="ECO:0000256" key="13">
    <source>
        <dbReference type="ARBA" id="ARBA00023291"/>
    </source>
</evidence>
<dbReference type="Pfam" id="PF14720">
    <property type="entry name" value="NiFe_hyd_SSU_C"/>
    <property type="match status" value="1"/>
</dbReference>
<keyword evidence="7 14" id="KW-0479">Metal-binding</keyword>
<name>A0A977PVH0_9CYAN</name>
<dbReference type="PANTHER" id="PTHR30013:SF7">
    <property type="entry name" value="HYDROGENASE-2 SMALL CHAIN"/>
    <property type="match status" value="1"/>
</dbReference>
<evidence type="ECO:0000256" key="7">
    <source>
        <dbReference type="ARBA" id="ARBA00022723"/>
    </source>
</evidence>
<keyword evidence="9" id="KW-0560">Oxidoreductase</keyword>
<feature type="binding site" evidence="14">
    <location>
        <position position="232"/>
    </location>
    <ligand>
        <name>[4Fe-4S] cluster</name>
        <dbReference type="ChEBI" id="CHEBI:49883"/>
        <label>2</label>
    </ligand>
</feature>
<sequence>MLVQNRQSSQVIGSIDRRKFLKFCGLMAGTLALQETYVNHIAKALAAAPRVPVIWLAFQDCTGDTESFLRSFDPSVVDLIFNIISLDYHESLMVPSGAMAEKSLNDTVQKYKGKYVCITEGSIPTKDGGVYCTIAGKTALSIAKTVCSSALINIAVGSCSLDGGIAGAKPNPTGAVGLQAAVPNVPGLINMPGCPVNGVNLVAAIVYYLTFKTLPPMDGSHRPLFVYGEKIHQEGNCERFQYYEADLFVREWGDEGHKKGWCLKGMGCRGPETKSNCYTKNWNQGTSWPIHAGHNCIGCVNDHFWDNMTPFYREGDD</sequence>
<dbReference type="PRINTS" id="PR00614">
    <property type="entry name" value="NIHGNASESMLL"/>
</dbReference>
<evidence type="ECO:0000259" key="15">
    <source>
        <dbReference type="Pfam" id="PF01058"/>
    </source>
</evidence>
<dbReference type="PANTHER" id="PTHR30013">
    <property type="entry name" value="NIFE / NIFESE HYDROGENASE SMALL SUBUNIT FAMILY MEMBER"/>
    <property type="match status" value="1"/>
</dbReference>
<evidence type="ECO:0000256" key="1">
    <source>
        <dbReference type="ARBA" id="ARBA00001927"/>
    </source>
</evidence>
<dbReference type="PROSITE" id="PS51318">
    <property type="entry name" value="TAT"/>
    <property type="match status" value="1"/>
</dbReference>
<keyword evidence="6 14" id="KW-0004">4Fe-4S</keyword>
<feature type="domain" description="NADH:ubiquinone oxidoreductase-like 20kDa subunit" evidence="15">
    <location>
        <begin position="61"/>
        <end position="207"/>
    </location>
</feature>
<dbReference type="Gene3D" id="4.10.480.10">
    <property type="entry name" value="Cytochrome-c3 hydrogenase, C-terminal domain"/>
    <property type="match status" value="1"/>
</dbReference>
<evidence type="ECO:0000256" key="2">
    <source>
        <dbReference type="ARBA" id="ARBA00001966"/>
    </source>
</evidence>
<evidence type="ECO:0000256" key="11">
    <source>
        <dbReference type="ARBA" id="ARBA00023014"/>
    </source>
</evidence>
<dbReference type="GO" id="GO:0030313">
    <property type="term" value="C:cell envelope"/>
    <property type="evidence" value="ECO:0007669"/>
    <property type="project" value="UniProtKB-SubCell"/>
</dbReference>
<keyword evidence="12" id="KW-0472">Membrane</keyword>